<organism evidence="1 2">
    <name type="scientific">Vitis vinifera</name>
    <name type="common">Grape</name>
    <dbReference type="NCBI Taxonomy" id="29760"/>
    <lineage>
        <taxon>Eukaryota</taxon>
        <taxon>Viridiplantae</taxon>
        <taxon>Streptophyta</taxon>
        <taxon>Embryophyta</taxon>
        <taxon>Tracheophyta</taxon>
        <taxon>Spermatophyta</taxon>
        <taxon>Magnoliopsida</taxon>
        <taxon>eudicotyledons</taxon>
        <taxon>Gunneridae</taxon>
        <taxon>Pentapetalae</taxon>
        <taxon>rosids</taxon>
        <taxon>Vitales</taxon>
        <taxon>Vitaceae</taxon>
        <taxon>Viteae</taxon>
        <taxon>Vitis</taxon>
    </lineage>
</organism>
<proteinExistence type="predicted"/>
<accession>A0ABY9DP14</accession>
<dbReference type="Proteomes" id="UP001227230">
    <property type="component" value="Chromosome 17"/>
</dbReference>
<gene>
    <name evidence="1" type="ORF">VitviT2T_026355</name>
</gene>
<sequence length="76" mass="8839">MGENVGLNYRNWFLQKGDRNYFQRGAFRLQASGRVPCQIEVSHSWSNGMWFKEKKRRWEVGPGVRGGCHLSTPLIL</sequence>
<dbReference type="EMBL" id="CP126664">
    <property type="protein sequence ID" value="WKA08651.1"/>
    <property type="molecule type" value="Genomic_DNA"/>
</dbReference>
<keyword evidence="2" id="KW-1185">Reference proteome</keyword>
<protein>
    <submittedName>
        <fullName evidence="1">Uncharacterized protein</fullName>
    </submittedName>
</protein>
<evidence type="ECO:0000313" key="2">
    <source>
        <dbReference type="Proteomes" id="UP001227230"/>
    </source>
</evidence>
<evidence type="ECO:0000313" key="1">
    <source>
        <dbReference type="EMBL" id="WKA08651.1"/>
    </source>
</evidence>
<reference evidence="1 2" key="1">
    <citation type="journal article" date="2023" name="Hortic Res">
        <title>The complete reference genome for grapevine (Vitis vinifera L.) genetics and breeding.</title>
        <authorList>
            <person name="Shi X."/>
            <person name="Cao S."/>
            <person name="Wang X."/>
            <person name="Huang S."/>
            <person name="Wang Y."/>
            <person name="Liu Z."/>
            <person name="Liu W."/>
            <person name="Leng X."/>
            <person name="Peng Y."/>
            <person name="Wang N."/>
            <person name="Wang Y."/>
            <person name="Ma Z."/>
            <person name="Xu X."/>
            <person name="Zhang F."/>
            <person name="Xue H."/>
            <person name="Zhong H."/>
            <person name="Wang Y."/>
            <person name="Zhang K."/>
            <person name="Velt A."/>
            <person name="Avia K."/>
            <person name="Holtgrawe D."/>
            <person name="Grimplet J."/>
            <person name="Matus J.T."/>
            <person name="Ware D."/>
            <person name="Wu X."/>
            <person name="Wang H."/>
            <person name="Liu C."/>
            <person name="Fang Y."/>
            <person name="Rustenholz C."/>
            <person name="Cheng Z."/>
            <person name="Xiao H."/>
            <person name="Zhou Y."/>
        </authorList>
    </citation>
    <scope>NUCLEOTIDE SEQUENCE [LARGE SCALE GENOMIC DNA]</scope>
    <source>
        <strain evidence="2">cv. Pinot noir / PN40024</strain>
        <tissue evidence="1">Leaf</tissue>
    </source>
</reference>
<name>A0ABY9DP14_VITVI</name>